<feature type="region of interest" description="Disordered" evidence="1">
    <location>
        <begin position="196"/>
        <end position="259"/>
    </location>
</feature>
<accession>A0A9P7KGQ2</accession>
<dbReference type="AlphaFoldDB" id="A0A9P7KGQ2"/>
<dbReference type="Proteomes" id="UP000775547">
    <property type="component" value="Unassembled WGS sequence"/>
</dbReference>
<gene>
    <name evidence="2" type="ORF">DXG03_001441</name>
</gene>
<comment type="caution">
    <text evidence="2">The sequence shown here is derived from an EMBL/GenBank/DDBJ whole genome shotgun (WGS) entry which is preliminary data.</text>
</comment>
<organism evidence="2 3">
    <name type="scientific">Asterophora parasitica</name>
    <dbReference type="NCBI Taxonomy" id="117018"/>
    <lineage>
        <taxon>Eukaryota</taxon>
        <taxon>Fungi</taxon>
        <taxon>Dikarya</taxon>
        <taxon>Basidiomycota</taxon>
        <taxon>Agaricomycotina</taxon>
        <taxon>Agaricomycetes</taxon>
        <taxon>Agaricomycetidae</taxon>
        <taxon>Agaricales</taxon>
        <taxon>Tricholomatineae</taxon>
        <taxon>Lyophyllaceae</taxon>
        <taxon>Asterophora</taxon>
    </lineage>
</organism>
<dbReference type="OrthoDB" id="3250044at2759"/>
<protein>
    <submittedName>
        <fullName evidence="2">Uncharacterized protein</fullName>
    </submittedName>
</protein>
<feature type="compositionally biased region" description="Basic and acidic residues" evidence="1">
    <location>
        <begin position="247"/>
        <end position="259"/>
    </location>
</feature>
<keyword evidence="3" id="KW-1185">Reference proteome</keyword>
<reference evidence="2" key="2">
    <citation type="submission" date="2021-10" db="EMBL/GenBank/DDBJ databases">
        <title>Phylogenomics reveals ancestral predisposition of the termite-cultivated fungus Termitomyces towards a domesticated lifestyle.</title>
        <authorList>
            <person name="Auxier B."/>
            <person name="Grum-Grzhimaylo A."/>
            <person name="Cardenas M.E."/>
            <person name="Lodge J.D."/>
            <person name="Laessoe T."/>
            <person name="Pedersen O."/>
            <person name="Smith M.E."/>
            <person name="Kuyper T.W."/>
            <person name="Franco-Molano E.A."/>
            <person name="Baroni T.J."/>
            <person name="Aanen D.K."/>
        </authorList>
    </citation>
    <scope>NUCLEOTIDE SEQUENCE</scope>
    <source>
        <strain evidence="2">AP01</strain>
        <tissue evidence="2">Mycelium</tissue>
    </source>
</reference>
<name>A0A9P7KGQ2_9AGAR</name>
<sequence>MQSKGSTACEPAYFVKYGDEDDISAEAKTQIYIHNLAQQDGSAPRSTTSSATPEGPAFWSWSHTLETVDSSEAVAFAASAVRWLITQQPPSFAFDGMRRALQAFVNTALSRTPPAGRLSPISFESTPRVIYHSDIKKDNFLVDADHRVWMIDFQHVGVLPLPFQQFAFYNTNAFAAAVGRALNVEKMAPQGIHETEAIPSAATSTDQSTAVVSDLKPPWLQQRAPSRKRAHTLSDDVDESDEGFLGETRKSRRLFERPK</sequence>
<evidence type="ECO:0000256" key="1">
    <source>
        <dbReference type="SAM" id="MobiDB-lite"/>
    </source>
</evidence>
<dbReference type="InterPro" id="IPR011009">
    <property type="entry name" value="Kinase-like_dom_sf"/>
</dbReference>
<feature type="compositionally biased region" description="Acidic residues" evidence="1">
    <location>
        <begin position="235"/>
        <end position="244"/>
    </location>
</feature>
<proteinExistence type="predicted"/>
<feature type="compositionally biased region" description="Polar residues" evidence="1">
    <location>
        <begin position="201"/>
        <end position="211"/>
    </location>
</feature>
<dbReference type="SUPFAM" id="SSF56112">
    <property type="entry name" value="Protein kinase-like (PK-like)"/>
    <property type="match status" value="1"/>
</dbReference>
<dbReference type="EMBL" id="JABCKV010000013">
    <property type="protein sequence ID" value="KAG5647071.1"/>
    <property type="molecule type" value="Genomic_DNA"/>
</dbReference>
<evidence type="ECO:0000313" key="3">
    <source>
        <dbReference type="Proteomes" id="UP000775547"/>
    </source>
</evidence>
<evidence type="ECO:0000313" key="2">
    <source>
        <dbReference type="EMBL" id="KAG5647071.1"/>
    </source>
</evidence>
<reference evidence="2" key="1">
    <citation type="submission" date="2020-07" db="EMBL/GenBank/DDBJ databases">
        <authorList>
            <person name="Nieuwenhuis M."/>
            <person name="Van De Peppel L.J.J."/>
        </authorList>
    </citation>
    <scope>NUCLEOTIDE SEQUENCE</scope>
    <source>
        <strain evidence="2">AP01</strain>
        <tissue evidence="2">Mycelium</tissue>
    </source>
</reference>